<accession>A0A8J6C258</accession>
<feature type="compositionally biased region" description="Low complexity" evidence="1">
    <location>
        <begin position="297"/>
        <end position="314"/>
    </location>
</feature>
<feature type="region of interest" description="Disordered" evidence="1">
    <location>
        <begin position="90"/>
        <end position="186"/>
    </location>
</feature>
<dbReference type="EMBL" id="JAAALK010000079">
    <property type="protein sequence ID" value="KAG8097453.1"/>
    <property type="molecule type" value="Genomic_DNA"/>
</dbReference>
<gene>
    <name evidence="2" type="ORF">GUJ93_ZPchr0013g37476</name>
</gene>
<evidence type="ECO:0000256" key="1">
    <source>
        <dbReference type="SAM" id="MobiDB-lite"/>
    </source>
</evidence>
<feature type="compositionally biased region" description="Basic and acidic residues" evidence="1">
    <location>
        <begin position="555"/>
        <end position="569"/>
    </location>
</feature>
<dbReference type="AlphaFoldDB" id="A0A8J6C258"/>
<reference evidence="2" key="1">
    <citation type="journal article" date="2021" name="bioRxiv">
        <title>Whole Genome Assembly and Annotation of Northern Wild Rice, Zizania palustris L., Supports a Whole Genome Duplication in the Zizania Genus.</title>
        <authorList>
            <person name="Haas M."/>
            <person name="Kono T."/>
            <person name="Macchietto M."/>
            <person name="Millas R."/>
            <person name="McGilp L."/>
            <person name="Shao M."/>
            <person name="Duquette J."/>
            <person name="Hirsch C.N."/>
            <person name="Kimball J."/>
        </authorList>
    </citation>
    <scope>NUCLEOTIDE SEQUENCE</scope>
    <source>
        <tissue evidence="2">Fresh leaf tissue</tissue>
    </source>
</reference>
<proteinExistence type="predicted"/>
<feature type="region of interest" description="Disordered" evidence="1">
    <location>
        <begin position="529"/>
        <end position="569"/>
    </location>
</feature>
<dbReference type="Proteomes" id="UP000729402">
    <property type="component" value="Unassembled WGS sequence"/>
</dbReference>
<dbReference type="PANTHER" id="PTHR35281:SF2">
    <property type="entry name" value="BNAA02G34170D PROTEIN"/>
    <property type="match status" value="1"/>
</dbReference>
<evidence type="ECO:0000313" key="3">
    <source>
        <dbReference type="Proteomes" id="UP000729402"/>
    </source>
</evidence>
<reference evidence="2" key="2">
    <citation type="submission" date="2021-02" db="EMBL/GenBank/DDBJ databases">
        <authorList>
            <person name="Kimball J.A."/>
            <person name="Haas M.W."/>
            <person name="Macchietto M."/>
            <person name="Kono T."/>
            <person name="Duquette J."/>
            <person name="Shao M."/>
        </authorList>
    </citation>
    <scope>NUCLEOTIDE SEQUENCE</scope>
    <source>
        <tissue evidence="2">Fresh leaf tissue</tissue>
    </source>
</reference>
<name>A0A8J6C258_ZIZPA</name>
<feature type="compositionally biased region" description="Polar residues" evidence="1">
    <location>
        <begin position="540"/>
        <end position="554"/>
    </location>
</feature>
<feature type="compositionally biased region" description="Basic and acidic residues" evidence="1">
    <location>
        <begin position="91"/>
        <end position="104"/>
    </location>
</feature>
<organism evidence="2 3">
    <name type="scientific">Zizania palustris</name>
    <name type="common">Northern wild rice</name>
    <dbReference type="NCBI Taxonomy" id="103762"/>
    <lineage>
        <taxon>Eukaryota</taxon>
        <taxon>Viridiplantae</taxon>
        <taxon>Streptophyta</taxon>
        <taxon>Embryophyta</taxon>
        <taxon>Tracheophyta</taxon>
        <taxon>Spermatophyta</taxon>
        <taxon>Magnoliopsida</taxon>
        <taxon>Liliopsida</taxon>
        <taxon>Poales</taxon>
        <taxon>Poaceae</taxon>
        <taxon>BOP clade</taxon>
        <taxon>Oryzoideae</taxon>
        <taxon>Oryzeae</taxon>
        <taxon>Zizaniinae</taxon>
        <taxon>Zizania</taxon>
    </lineage>
</organism>
<protein>
    <submittedName>
        <fullName evidence="2">Uncharacterized protein</fullName>
    </submittedName>
</protein>
<feature type="compositionally biased region" description="Basic and acidic residues" evidence="1">
    <location>
        <begin position="113"/>
        <end position="130"/>
    </location>
</feature>
<comment type="caution">
    <text evidence="2">The sequence shown here is derived from an EMBL/GenBank/DDBJ whole genome shotgun (WGS) entry which is preliminary data.</text>
</comment>
<feature type="compositionally biased region" description="Basic and acidic residues" evidence="1">
    <location>
        <begin position="1"/>
        <end position="16"/>
    </location>
</feature>
<feature type="region of interest" description="Disordered" evidence="1">
    <location>
        <begin position="1"/>
        <end position="56"/>
    </location>
</feature>
<sequence length="624" mass="68233">MERFGGRKRAPERGDGWGRGGGRGADGSFRHRPKREWGGGSSANPSREALGVMPSGGENLAHVFTEKDQMLARDVKGGDLICYNCGLKVDAPLHPDKFKVKMGDDPGLGKPVAKKEDKKDHGEPTEDKDSSGQVNVGKSNDQRGKQTDDTMDAGSESDLGGKLDIPEFREDISDDEDDGKNEDDDMDLWLKECSFEGETGLSKDLSEGSSEIPGVLEVAGECKGEGVAARDLPPSSFTPTDDPGVGLISAKSPLNKGIPMKKYARKKKEQPVAKRGVFVIPSEAACRRNKERRQRHLSVSSSAARLASRSGNSSVEGSPEGFELAGVLWHWQHAVAGSLGRRGPQRDLLEPVLPGHSVDCLNSCPTPVLIVRSVLMVWQAAAQTRFRVFRHENGIAVRVIACFQPSQDCQAEYFRHLLKPLQVGEFPVHLNFLVTILFVWWLFVDGGEGPSLIMGVLDPVPELQGSNETNVTDVGAHNTEFIHEKTKEINALLYSDSDEGCLKVQELNRVRKYPMQNVTLSVESVASAAGAHPAKKRRLSSGTDRSVVDTASSTRSDHSIDQKQISHDDNAQSCCIGEVESDHQFALREGEAEGDHSPDDQKKGSRKLGAWQWHQAWMDPQHQD</sequence>
<keyword evidence="3" id="KW-1185">Reference proteome</keyword>
<feature type="compositionally biased region" description="Basic and acidic residues" evidence="1">
    <location>
        <begin position="589"/>
        <end position="603"/>
    </location>
</feature>
<evidence type="ECO:0000313" key="2">
    <source>
        <dbReference type="EMBL" id="KAG8097453.1"/>
    </source>
</evidence>
<feature type="compositionally biased region" description="Basic and acidic residues" evidence="1">
    <location>
        <begin position="159"/>
        <end position="171"/>
    </location>
</feature>
<feature type="compositionally biased region" description="Acidic residues" evidence="1">
    <location>
        <begin position="172"/>
        <end position="186"/>
    </location>
</feature>
<dbReference type="PANTHER" id="PTHR35281">
    <property type="entry name" value="BNAA02G34170D PROTEIN"/>
    <property type="match status" value="1"/>
</dbReference>
<dbReference type="OrthoDB" id="777433at2759"/>
<feature type="region of interest" description="Disordered" evidence="1">
    <location>
        <begin position="589"/>
        <end position="624"/>
    </location>
</feature>
<feature type="region of interest" description="Disordered" evidence="1">
    <location>
        <begin position="227"/>
        <end position="248"/>
    </location>
</feature>
<feature type="region of interest" description="Disordered" evidence="1">
    <location>
        <begin position="290"/>
        <end position="317"/>
    </location>
</feature>